<keyword evidence="1 4" id="KW-0808">Transferase</keyword>
<dbReference type="PROSITE" id="PS51186">
    <property type="entry name" value="GNAT"/>
    <property type="match status" value="1"/>
</dbReference>
<dbReference type="RefSeq" id="WP_144912265.1">
    <property type="nucleotide sequence ID" value="NZ_VLLI01000005.1"/>
</dbReference>
<reference evidence="4 5" key="1">
    <citation type="submission" date="2019-07" db="EMBL/GenBank/DDBJ databases">
        <title>Genomic Encyclopedia of Archaeal and Bacterial Type Strains, Phase II (KMG-II): from individual species to whole genera.</title>
        <authorList>
            <person name="Goeker M."/>
        </authorList>
    </citation>
    <scope>NUCLEOTIDE SEQUENCE [LARGE SCALE GENOMIC DNA]</scope>
    <source>
        <strain evidence="4 5">ATCC BAA-1854</strain>
    </source>
</reference>
<evidence type="ECO:0000313" key="4">
    <source>
        <dbReference type="EMBL" id="TWJ00838.1"/>
    </source>
</evidence>
<feature type="domain" description="N-acetyltransferase" evidence="3">
    <location>
        <begin position="1"/>
        <end position="135"/>
    </location>
</feature>
<keyword evidence="5" id="KW-1185">Reference proteome</keyword>
<sequence length="135" mass="15491">MEAYSAVAFTPEKIHTELSNPDSEFYFAIVDNEIGGYMKLNFGNAQTEPQSNDTLEIERIYVSGEHHGKKIGKLLLNFAIDIALNKQFGYIWLGVWEHNKQAIGFYEHSGFKPFGSHDFFLGDDRQVDLLMRKEL</sequence>
<keyword evidence="2" id="KW-0012">Acyltransferase</keyword>
<proteinExistence type="predicted"/>
<evidence type="ECO:0000313" key="5">
    <source>
        <dbReference type="Proteomes" id="UP000317010"/>
    </source>
</evidence>
<protein>
    <submittedName>
        <fullName evidence="4">Spermine/spermidine N-acetyltransferase</fullName>
    </submittedName>
</protein>
<organism evidence="4 5">
    <name type="scientific">Mucilaginibacter frigoritolerans</name>
    <dbReference type="NCBI Taxonomy" id="652788"/>
    <lineage>
        <taxon>Bacteria</taxon>
        <taxon>Pseudomonadati</taxon>
        <taxon>Bacteroidota</taxon>
        <taxon>Sphingobacteriia</taxon>
        <taxon>Sphingobacteriales</taxon>
        <taxon>Sphingobacteriaceae</taxon>
        <taxon>Mucilaginibacter</taxon>
    </lineage>
</organism>
<dbReference type="Pfam" id="PF00583">
    <property type="entry name" value="Acetyltransf_1"/>
    <property type="match status" value="1"/>
</dbReference>
<accession>A0A562U4Y3</accession>
<dbReference type="EMBL" id="VLLI01000005">
    <property type="protein sequence ID" value="TWJ00838.1"/>
    <property type="molecule type" value="Genomic_DNA"/>
</dbReference>
<dbReference type="InterPro" id="IPR016181">
    <property type="entry name" value="Acyl_CoA_acyltransferase"/>
</dbReference>
<dbReference type="InterPro" id="IPR051556">
    <property type="entry name" value="N-term/lysine_N-AcTrnsfr"/>
</dbReference>
<evidence type="ECO:0000256" key="1">
    <source>
        <dbReference type="ARBA" id="ARBA00022679"/>
    </source>
</evidence>
<comment type="caution">
    <text evidence="4">The sequence shown here is derived from an EMBL/GenBank/DDBJ whole genome shotgun (WGS) entry which is preliminary data.</text>
</comment>
<dbReference type="AlphaFoldDB" id="A0A562U4Y3"/>
<dbReference type="InterPro" id="IPR000182">
    <property type="entry name" value="GNAT_dom"/>
</dbReference>
<gene>
    <name evidence="4" type="ORF">JN11_02098</name>
</gene>
<dbReference type="GO" id="GO:0016747">
    <property type="term" value="F:acyltransferase activity, transferring groups other than amino-acyl groups"/>
    <property type="evidence" value="ECO:0007669"/>
    <property type="project" value="InterPro"/>
</dbReference>
<dbReference type="SUPFAM" id="SSF55729">
    <property type="entry name" value="Acyl-CoA N-acyltransferases (Nat)"/>
    <property type="match status" value="1"/>
</dbReference>
<dbReference type="Gene3D" id="3.40.630.30">
    <property type="match status" value="1"/>
</dbReference>
<dbReference type="PANTHER" id="PTHR42919:SF8">
    <property type="entry name" value="N-ALPHA-ACETYLTRANSFERASE 50"/>
    <property type="match status" value="1"/>
</dbReference>
<dbReference type="CDD" id="cd04301">
    <property type="entry name" value="NAT_SF"/>
    <property type="match status" value="1"/>
</dbReference>
<evidence type="ECO:0000256" key="2">
    <source>
        <dbReference type="ARBA" id="ARBA00023315"/>
    </source>
</evidence>
<evidence type="ECO:0000259" key="3">
    <source>
        <dbReference type="PROSITE" id="PS51186"/>
    </source>
</evidence>
<dbReference type="Proteomes" id="UP000317010">
    <property type="component" value="Unassembled WGS sequence"/>
</dbReference>
<dbReference type="OrthoDB" id="7205533at2"/>
<name>A0A562U4Y3_9SPHI</name>
<dbReference type="PANTHER" id="PTHR42919">
    <property type="entry name" value="N-ALPHA-ACETYLTRANSFERASE"/>
    <property type="match status" value="1"/>
</dbReference>